<dbReference type="SUPFAM" id="SSF81383">
    <property type="entry name" value="F-box domain"/>
    <property type="match status" value="1"/>
</dbReference>
<evidence type="ECO:0000313" key="1">
    <source>
        <dbReference type="EMBL" id="PRP84053.1"/>
    </source>
</evidence>
<dbReference type="Proteomes" id="UP000241769">
    <property type="component" value="Unassembled WGS sequence"/>
</dbReference>
<dbReference type="InterPro" id="IPR036047">
    <property type="entry name" value="F-box-like_dom_sf"/>
</dbReference>
<accession>A0A2P6NJB1</accession>
<dbReference type="AlphaFoldDB" id="A0A2P6NJB1"/>
<evidence type="ECO:0008006" key="3">
    <source>
        <dbReference type="Google" id="ProtNLM"/>
    </source>
</evidence>
<reference evidence="1 2" key="1">
    <citation type="journal article" date="2018" name="Genome Biol. Evol.">
        <title>Multiple Roots of Fruiting Body Formation in Amoebozoa.</title>
        <authorList>
            <person name="Hillmann F."/>
            <person name="Forbes G."/>
            <person name="Novohradska S."/>
            <person name="Ferling I."/>
            <person name="Riege K."/>
            <person name="Groth M."/>
            <person name="Westermann M."/>
            <person name="Marz M."/>
            <person name="Spaller T."/>
            <person name="Winckler T."/>
            <person name="Schaap P."/>
            <person name="Glockner G."/>
        </authorList>
    </citation>
    <scope>NUCLEOTIDE SEQUENCE [LARGE SCALE GENOMIC DNA]</scope>
    <source>
        <strain evidence="1 2">Jena</strain>
    </source>
</reference>
<dbReference type="InParanoid" id="A0A2P6NJB1"/>
<organism evidence="1 2">
    <name type="scientific">Planoprotostelium fungivorum</name>
    <dbReference type="NCBI Taxonomy" id="1890364"/>
    <lineage>
        <taxon>Eukaryota</taxon>
        <taxon>Amoebozoa</taxon>
        <taxon>Evosea</taxon>
        <taxon>Variosea</taxon>
        <taxon>Cavosteliida</taxon>
        <taxon>Cavosteliaceae</taxon>
        <taxon>Planoprotostelium</taxon>
    </lineage>
</organism>
<sequence>MDLDIPQEHRLLHSDIFEASIRDDVDTLEVGQQHEIQLTFLFLLSFFWTANNGHPSWCPDLVMHRIIDHLHWSDILPLSRINRIWRRTALSNSVWAPIFYRLCCSFHHPPGTNYKYSAGWKIREGFFYHLCRHLFPDLLRATQTMSMLRPLDLQCSADEWKQQMKIGKMIKNAQRSHCYVPIEPSNDRNHPDYRKPVEDRTVFVCHRKKRTAFTY</sequence>
<protein>
    <recommendedName>
        <fullName evidence="3">F-box domain-containing protein</fullName>
    </recommendedName>
</protein>
<evidence type="ECO:0000313" key="2">
    <source>
        <dbReference type="Proteomes" id="UP000241769"/>
    </source>
</evidence>
<proteinExistence type="predicted"/>
<dbReference type="EMBL" id="MDYQ01000070">
    <property type="protein sequence ID" value="PRP84053.1"/>
    <property type="molecule type" value="Genomic_DNA"/>
</dbReference>
<gene>
    <name evidence="1" type="ORF">PROFUN_08515</name>
</gene>
<comment type="caution">
    <text evidence="1">The sequence shown here is derived from an EMBL/GenBank/DDBJ whole genome shotgun (WGS) entry which is preliminary data.</text>
</comment>
<name>A0A2P6NJB1_9EUKA</name>
<keyword evidence="2" id="KW-1185">Reference proteome</keyword>